<feature type="domain" description="Survival protein SurE-like phosphatase/nucleotidase" evidence="4">
    <location>
        <begin position="16"/>
        <end position="222"/>
    </location>
</feature>
<dbReference type="SUPFAM" id="SSF64167">
    <property type="entry name" value="SurE-like"/>
    <property type="match status" value="1"/>
</dbReference>
<dbReference type="PANTHER" id="PTHR30457">
    <property type="entry name" value="5'-NUCLEOTIDASE SURE"/>
    <property type="match status" value="1"/>
</dbReference>
<evidence type="ECO:0000256" key="3">
    <source>
        <dbReference type="ARBA" id="ARBA00022801"/>
    </source>
</evidence>
<dbReference type="STRING" id="3641.A0A061EMV0"/>
<keyword evidence="3" id="KW-0378">Hydrolase</keyword>
<evidence type="ECO:0000256" key="2">
    <source>
        <dbReference type="ARBA" id="ARBA00022723"/>
    </source>
</evidence>
<dbReference type="Gene3D" id="3.40.1210.10">
    <property type="entry name" value="Survival protein SurE-like phosphatase/nucleotidase"/>
    <property type="match status" value="1"/>
</dbReference>
<dbReference type="Gramene" id="EOY05672">
    <property type="protein sequence ID" value="EOY05672"/>
    <property type="gene ID" value="TCM_020614"/>
</dbReference>
<protein>
    <submittedName>
        <fullName evidence="5">Survival protein SurE-like phosphatase/nucleotidase, putative isoform 2</fullName>
    </submittedName>
</protein>
<proteinExistence type="inferred from homology"/>
<gene>
    <name evidence="5" type="ORF">TCM_020614</name>
</gene>
<dbReference type="Proteomes" id="UP000026915">
    <property type="component" value="Chromosome 4"/>
</dbReference>
<dbReference type="HOGENOM" id="CLU_045192_2_0_1"/>
<comment type="similarity">
    <text evidence="1">Belongs to the SurE nucleotidase family.</text>
</comment>
<evidence type="ECO:0000259" key="4">
    <source>
        <dbReference type="Pfam" id="PF01975"/>
    </source>
</evidence>
<keyword evidence="6" id="KW-1185">Reference proteome</keyword>
<evidence type="ECO:0000313" key="5">
    <source>
        <dbReference type="EMBL" id="EOY05672.1"/>
    </source>
</evidence>
<sequence length="317" mass="34663">MEKLDSSNSFEQRPTILITNDDGIEAPGLKALVSVLVSTHQFNLLVCAPQREMSAVGHSITWRRPLSVKQVDMHGATAFVVSGTPADCASLGVSSVLFPSVPDLVISGINQGSNCGYHIVYSGTAAAAREAFLNGVPAVSISYDYYGGLNSEQLEKMLRRLDAKAKTQDHASAAKTCLPIISAILVEIKNQAYPQGFFLNIDLPRDLANHKGYKLTKQGKSMLKIGWRQITSSVQGGKSLSTVSETDASSISQENLLFCRELRGFKVDNDESDQKCLQEGYITITPLGALTHPDNDCQAYFKDWLPKVAQQMRYRDD</sequence>
<dbReference type="GO" id="GO:0046872">
    <property type="term" value="F:metal ion binding"/>
    <property type="evidence" value="ECO:0007669"/>
    <property type="project" value="UniProtKB-KW"/>
</dbReference>
<organism evidence="5 6">
    <name type="scientific">Theobroma cacao</name>
    <name type="common">Cacao</name>
    <name type="synonym">Cocoa</name>
    <dbReference type="NCBI Taxonomy" id="3641"/>
    <lineage>
        <taxon>Eukaryota</taxon>
        <taxon>Viridiplantae</taxon>
        <taxon>Streptophyta</taxon>
        <taxon>Embryophyta</taxon>
        <taxon>Tracheophyta</taxon>
        <taxon>Spermatophyta</taxon>
        <taxon>Magnoliopsida</taxon>
        <taxon>eudicotyledons</taxon>
        <taxon>Gunneridae</taxon>
        <taxon>Pentapetalae</taxon>
        <taxon>rosids</taxon>
        <taxon>malvids</taxon>
        <taxon>Malvales</taxon>
        <taxon>Malvaceae</taxon>
        <taxon>Byttnerioideae</taxon>
        <taxon>Theobroma</taxon>
    </lineage>
</organism>
<dbReference type="eggNOG" id="ENOG502QUQI">
    <property type="taxonomic scope" value="Eukaryota"/>
</dbReference>
<name>A0A061EMV0_THECC</name>
<dbReference type="GO" id="GO:0008252">
    <property type="term" value="F:nucleotidase activity"/>
    <property type="evidence" value="ECO:0007669"/>
    <property type="project" value="InterPro"/>
</dbReference>
<accession>A0A061EMV0</accession>
<keyword evidence="2" id="KW-0479">Metal-binding</keyword>
<dbReference type="InParanoid" id="A0A061EMV0"/>
<reference evidence="5 6" key="1">
    <citation type="journal article" date="2013" name="Genome Biol.">
        <title>The genome sequence of the most widely cultivated cacao type and its use to identify candidate genes regulating pod color.</title>
        <authorList>
            <person name="Motamayor J.C."/>
            <person name="Mockaitis K."/>
            <person name="Schmutz J."/>
            <person name="Haiminen N."/>
            <person name="Iii D.L."/>
            <person name="Cornejo O."/>
            <person name="Findley S.D."/>
            <person name="Zheng P."/>
            <person name="Utro F."/>
            <person name="Royaert S."/>
            <person name="Saski C."/>
            <person name="Jenkins J."/>
            <person name="Podicheti R."/>
            <person name="Zhao M."/>
            <person name="Scheffler B.E."/>
            <person name="Stack J.C."/>
            <person name="Feltus F.A."/>
            <person name="Mustiga G.M."/>
            <person name="Amores F."/>
            <person name="Phillips W."/>
            <person name="Marelli J.P."/>
            <person name="May G.D."/>
            <person name="Shapiro H."/>
            <person name="Ma J."/>
            <person name="Bustamante C.D."/>
            <person name="Schnell R.J."/>
            <person name="Main D."/>
            <person name="Gilbert D."/>
            <person name="Parida L."/>
            <person name="Kuhn D.N."/>
        </authorList>
    </citation>
    <scope>NUCLEOTIDE SEQUENCE [LARGE SCALE GENOMIC DNA]</scope>
    <source>
        <strain evidence="6">cv. Matina 1-6</strain>
    </source>
</reference>
<dbReference type="EMBL" id="CM001882">
    <property type="protein sequence ID" value="EOY05672.1"/>
    <property type="molecule type" value="Genomic_DNA"/>
</dbReference>
<dbReference type="AlphaFoldDB" id="A0A061EMV0"/>
<evidence type="ECO:0000256" key="1">
    <source>
        <dbReference type="ARBA" id="ARBA00011062"/>
    </source>
</evidence>
<dbReference type="NCBIfam" id="TIGR00087">
    <property type="entry name" value="surE"/>
    <property type="match status" value="1"/>
</dbReference>
<dbReference type="InterPro" id="IPR002828">
    <property type="entry name" value="SurE-like_Pase/nucleotidase"/>
</dbReference>
<dbReference type="HAMAP" id="MF_00060">
    <property type="entry name" value="SurE"/>
    <property type="match status" value="1"/>
</dbReference>
<dbReference type="InterPro" id="IPR036523">
    <property type="entry name" value="SurE-like_sf"/>
</dbReference>
<dbReference type="Pfam" id="PF01975">
    <property type="entry name" value="SurE"/>
    <property type="match status" value="1"/>
</dbReference>
<evidence type="ECO:0000313" key="6">
    <source>
        <dbReference type="Proteomes" id="UP000026915"/>
    </source>
</evidence>
<dbReference type="OMA" id="CGYHILY"/>
<dbReference type="PANTHER" id="PTHR30457:SF18">
    <property type="entry name" value="5'-NUCLEOTIDASE SURE-LIKE"/>
    <property type="match status" value="1"/>
</dbReference>
<dbReference type="InterPro" id="IPR030048">
    <property type="entry name" value="SurE"/>
</dbReference>